<comment type="subcellular location">
    <subcellularLocation>
        <location evidence="1">Cell membrane</location>
        <topology evidence="1">Multi-pass membrane protein</topology>
    </subcellularLocation>
</comment>
<gene>
    <name evidence="9" type="ordered locus">Cwoe_4290</name>
</gene>
<accession>D3F6Q6</accession>
<evidence type="ECO:0000256" key="1">
    <source>
        <dbReference type="ARBA" id="ARBA00004651"/>
    </source>
</evidence>
<proteinExistence type="inferred from homology"/>
<feature type="transmembrane region" description="Helical" evidence="8">
    <location>
        <begin position="290"/>
        <end position="309"/>
    </location>
</feature>
<reference evidence="9 10" key="1">
    <citation type="journal article" date="2010" name="Stand. Genomic Sci.">
        <title>Complete genome sequence of Conexibacter woesei type strain (ID131577).</title>
        <authorList>
            <person name="Pukall R."/>
            <person name="Lapidus A."/>
            <person name="Glavina Del Rio T."/>
            <person name="Copeland A."/>
            <person name="Tice H."/>
            <person name="Cheng J.-F."/>
            <person name="Lucas S."/>
            <person name="Chen F."/>
            <person name="Nolan M."/>
            <person name="Bruce D."/>
            <person name="Goodwin L."/>
            <person name="Pitluck S."/>
            <person name="Mavromatis K."/>
            <person name="Ivanova N."/>
            <person name="Ovchinnikova G."/>
            <person name="Pati A."/>
            <person name="Chen A."/>
            <person name="Palaniappan K."/>
            <person name="Land M."/>
            <person name="Hauser L."/>
            <person name="Chang Y.-J."/>
            <person name="Jeffries C.D."/>
            <person name="Chain P."/>
            <person name="Meincke L."/>
            <person name="Sims D."/>
            <person name="Brettin T."/>
            <person name="Detter J.C."/>
            <person name="Rohde M."/>
            <person name="Goeker M."/>
            <person name="Bristow J."/>
            <person name="Eisen J.A."/>
            <person name="Markowitz V."/>
            <person name="Kyrpides N.C."/>
            <person name="Klenk H.-P."/>
            <person name="Hugenholtz P."/>
        </authorList>
    </citation>
    <scope>NUCLEOTIDE SEQUENCE [LARGE SCALE GENOMIC DNA]</scope>
    <source>
        <strain evidence="10">DSM 14684 / CIP 108061 / JCM 11494 / NBRC 100937 / ID131577</strain>
    </source>
</reference>
<keyword evidence="3" id="KW-0813">Transport</keyword>
<dbReference type="CDD" id="cd06550">
    <property type="entry name" value="TM_ABC_iron-siderophores_like"/>
    <property type="match status" value="1"/>
</dbReference>
<keyword evidence="4" id="KW-1003">Cell membrane</keyword>
<feature type="transmembrane region" description="Helical" evidence="8">
    <location>
        <begin position="251"/>
        <end position="278"/>
    </location>
</feature>
<sequence>MSAPGLGRVVRVPLAGVSLRVAPRVLAVCALLAALCFALFVLSIGSGSYPLSFGQVVTALLGGGDAATTLVVETLRLPRALTAVLVGGALGAAGAIFQSITRNPLGSPDVIGFTSGAAAAAVLVIVAFGGSTFAIAAGSVAGGLLTAVAVYLLAWRGGVSGYRLVLVGIGLSAMLLALTDYLLTRARVEDALVAASWIVGSLDDRGWEHVRPIALALVVLVPLVALLSRPLRALELGDDAAAALGVTPERARLALLVVGVLLTAVATAAAGPIVFVALAAPQIGRRLTRAAGPGVGTAALTGAVLLLASDLAAQHLLPDRRLPVGIVTGVAGGVFLLWLLSHEWRGSRRG</sequence>
<dbReference type="Proteomes" id="UP000008229">
    <property type="component" value="Chromosome"/>
</dbReference>
<keyword evidence="7 8" id="KW-0472">Membrane</keyword>
<organism evidence="9 10">
    <name type="scientific">Conexibacter woesei (strain DSM 14684 / CCUG 47730 / CIP 108061 / JCM 11494 / NBRC 100937 / ID131577)</name>
    <dbReference type="NCBI Taxonomy" id="469383"/>
    <lineage>
        <taxon>Bacteria</taxon>
        <taxon>Bacillati</taxon>
        <taxon>Actinomycetota</taxon>
        <taxon>Thermoleophilia</taxon>
        <taxon>Solirubrobacterales</taxon>
        <taxon>Conexibacteraceae</taxon>
        <taxon>Conexibacter</taxon>
    </lineage>
</organism>
<feature type="transmembrane region" description="Helical" evidence="8">
    <location>
        <begin position="135"/>
        <end position="155"/>
    </location>
</feature>
<evidence type="ECO:0000256" key="6">
    <source>
        <dbReference type="ARBA" id="ARBA00022989"/>
    </source>
</evidence>
<dbReference type="InterPro" id="IPR037294">
    <property type="entry name" value="ABC_BtuC-like"/>
</dbReference>
<name>D3F6Q6_CONWI</name>
<dbReference type="KEGG" id="cwo:Cwoe_4290"/>
<dbReference type="STRING" id="469383.Cwoe_4290"/>
<dbReference type="AlphaFoldDB" id="D3F6Q6"/>
<keyword evidence="6 8" id="KW-1133">Transmembrane helix</keyword>
<feature type="transmembrane region" description="Helical" evidence="8">
    <location>
        <begin position="110"/>
        <end position="128"/>
    </location>
</feature>
<comment type="similarity">
    <text evidence="2">Belongs to the binding-protein-dependent transport system permease family. FecCD subfamily.</text>
</comment>
<evidence type="ECO:0000256" key="2">
    <source>
        <dbReference type="ARBA" id="ARBA00007935"/>
    </source>
</evidence>
<evidence type="ECO:0000256" key="5">
    <source>
        <dbReference type="ARBA" id="ARBA00022692"/>
    </source>
</evidence>
<dbReference type="GO" id="GO:0022857">
    <property type="term" value="F:transmembrane transporter activity"/>
    <property type="evidence" value="ECO:0007669"/>
    <property type="project" value="InterPro"/>
</dbReference>
<dbReference type="PANTHER" id="PTHR30472:SF24">
    <property type="entry name" value="FERRIC ENTEROBACTIN TRANSPORT SYSTEM PERMEASE PROTEIN FEPG"/>
    <property type="match status" value="1"/>
</dbReference>
<dbReference type="PANTHER" id="PTHR30472">
    <property type="entry name" value="FERRIC ENTEROBACTIN TRANSPORT SYSTEM PERMEASE PROTEIN"/>
    <property type="match status" value="1"/>
</dbReference>
<keyword evidence="10" id="KW-1185">Reference proteome</keyword>
<reference evidence="10" key="2">
    <citation type="submission" date="2010-01" db="EMBL/GenBank/DDBJ databases">
        <title>The complete genome of Conexibacter woesei DSM 14684.</title>
        <authorList>
            <consortium name="US DOE Joint Genome Institute (JGI-PGF)"/>
            <person name="Lucas S."/>
            <person name="Copeland A."/>
            <person name="Lapidus A."/>
            <person name="Glavina del Rio T."/>
            <person name="Dalin E."/>
            <person name="Tice H."/>
            <person name="Bruce D."/>
            <person name="Goodwin L."/>
            <person name="Pitluck S."/>
            <person name="Kyrpides N."/>
            <person name="Mavromatis K."/>
            <person name="Ivanova N."/>
            <person name="Mikhailova N."/>
            <person name="Chertkov O."/>
            <person name="Brettin T."/>
            <person name="Detter J.C."/>
            <person name="Han C."/>
            <person name="Larimer F."/>
            <person name="Land M."/>
            <person name="Hauser L."/>
            <person name="Markowitz V."/>
            <person name="Cheng J.-F."/>
            <person name="Hugenholtz P."/>
            <person name="Woyke T."/>
            <person name="Wu D."/>
            <person name="Pukall R."/>
            <person name="Steenblock K."/>
            <person name="Schneider S."/>
            <person name="Klenk H.-P."/>
            <person name="Eisen J.A."/>
        </authorList>
    </citation>
    <scope>NUCLEOTIDE SEQUENCE [LARGE SCALE GENOMIC DNA]</scope>
    <source>
        <strain evidence="10">DSM 14684 / CIP 108061 / JCM 11494 / NBRC 100937 / ID131577</strain>
    </source>
</reference>
<feature type="transmembrane region" description="Helical" evidence="8">
    <location>
        <begin position="79"/>
        <end position="98"/>
    </location>
</feature>
<evidence type="ECO:0000256" key="3">
    <source>
        <dbReference type="ARBA" id="ARBA00022448"/>
    </source>
</evidence>
<feature type="transmembrane region" description="Helical" evidence="8">
    <location>
        <begin position="161"/>
        <end position="183"/>
    </location>
</feature>
<protein>
    <submittedName>
        <fullName evidence="9">Transport system permease protein</fullName>
    </submittedName>
</protein>
<dbReference type="OrthoDB" id="4455417at2"/>
<dbReference type="GO" id="GO:0005886">
    <property type="term" value="C:plasma membrane"/>
    <property type="evidence" value="ECO:0007669"/>
    <property type="project" value="UniProtKB-SubCell"/>
</dbReference>
<dbReference type="Gene3D" id="1.10.3470.10">
    <property type="entry name" value="ABC transporter involved in vitamin B12 uptake, BtuC"/>
    <property type="match status" value="1"/>
</dbReference>
<dbReference type="SUPFAM" id="SSF81345">
    <property type="entry name" value="ABC transporter involved in vitamin B12 uptake, BtuC"/>
    <property type="match status" value="1"/>
</dbReference>
<dbReference type="RefSeq" id="WP_012935755.1">
    <property type="nucleotide sequence ID" value="NC_013739.1"/>
</dbReference>
<evidence type="ECO:0000313" key="10">
    <source>
        <dbReference type="Proteomes" id="UP000008229"/>
    </source>
</evidence>
<dbReference type="EMBL" id="CP001854">
    <property type="protein sequence ID" value="ADB52704.1"/>
    <property type="molecule type" value="Genomic_DNA"/>
</dbReference>
<evidence type="ECO:0000256" key="7">
    <source>
        <dbReference type="ARBA" id="ARBA00023136"/>
    </source>
</evidence>
<dbReference type="Pfam" id="PF01032">
    <property type="entry name" value="FecCD"/>
    <property type="match status" value="1"/>
</dbReference>
<keyword evidence="5 8" id="KW-0812">Transmembrane</keyword>
<feature type="transmembrane region" description="Helical" evidence="8">
    <location>
        <begin position="21"/>
        <end position="45"/>
    </location>
</feature>
<dbReference type="InterPro" id="IPR000522">
    <property type="entry name" value="ABC_transptr_permease_BtuC"/>
</dbReference>
<dbReference type="eggNOG" id="COG4779">
    <property type="taxonomic scope" value="Bacteria"/>
</dbReference>
<evidence type="ECO:0000313" key="9">
    <source>
        <dbReference type="EMBL" id="ADB52704.1"/>
    </source>
</evidence>
<evidence type="ECO:0000256" key="4">
    <source>
        <dbReference type="ARBA" id="ARBA00022475"/>
    </source>
</evidence>
<feature type="transmembrane region" description="Helical" evidence="8">
    <location>
        <begin position="321"/>
        <end position="340"/>
    </location>
</feature>
<dbReference type="GO" id="GO:0033214">
    <property type="term" value="P:siderophore-iron import into cell"/>
    <property type="evidence" value="ECO:0007669"/>
    <property type="project" value="TreeGrafter"/>
</dbReference>
<dbReference type="HOGENOM" id="CLU_013016_1_1_11"/>
<evidence type="ECO:0000256" key="8">
    <source>
        <dbReference type="SAM" id="Phobius"/>
    </source>
</evidence>